<evidence type="ECO:0000256" key="9">
    <source>
        <dbReference type="PROSITE-ProRule" id="PRU00339"/>
    </source>
</evidence>
<dbReference type="KEGG" id="bfo:118431730"/>
<dbReference type="GO" id="GO:0031201">
    <property type="term" value="C:SNARE complex"/>
    <property type="evidence" value="ECO:0000318"/>
    <property type="project" value="GO_Central"/>
</dbReference>
<evidence type="ECO:0000256" key="8">
    <source>
        <dbReference type="ARBA" id="ARBA00042485"/>
    </source>
</evidence>
<proteinExistence type="inferred from homology"/>
<dbReference type="RefSeq" id="XP_035698912.1">
    <property type="nucleotide sequence ID" value="XM_035843019.1"/>
</dbReference>
<dbReference type="Gene3D" id="1.25.40.10">
    <property type="entry name" value="Tetratricopeptide repeat domain"/>
    <property type="match status" value="1"/>
</dbReference>
<dbReference type="PRINTS" id="PR00448">
    <property type="entry name" value="NSFATTACHMNT"/>
</dbReference>
<dbReference type="GO" id="GO:0006886">
    <property type="term" value="P:intracellular protein transport"/>
    <property type="evidence" value="ECO:0000318"/>
    <property type="project" value="GO_Central"/>
</dbReference>
<keyword evidence="11" id="KW-1185">Reference proteome</keyword>
<keyword evidence="6" id="KW-0472">Membrane</keyword>
<keyword evidence="4" id="KW-0931">ER-Golgi transport</keyword>
<protein>
    <recommendedName>
        <fullName evidence="7">Gamma-soluble NSF attachment protein</fullName>
    </recommendedName>
    <alternativeName>
        <fullName evidence="8">N-ethylmaleimide-sensitive factor attachment protein gamma</fullName>
    </alternativeName>
</protein>
<dbReference type="GeneID" id="118431730"/>
<dbReference type="OMA" id="RSWFHAA"/>
<sequence length="323" mass="35790">MAADRRVAEGLEHLKEAEKCMKTSFFKWKADYDGAASAYTKAGTCFKTAKSYDQARQAFLKAAECNVQNNVMFHAGKAYEQAGMMCKELNDLNRAAQLIEKAGHLYREHGVPDTAASTFDRVAKLLEPTNPQKSVEYYLIGSDITECEDRPRQAADFQKKAAKLLVRMGNYDRAVEVLKVEKKFQIEGENGPEVSRVTVELVLCQLARGDFVAAEKAYKDAYGIPGFTESDHCRELAELLDAYDENDQERLSSVAARPMFKFMDNDYAKLARGLQAPGGGEGGKKKKAELLDEGIEEGMEKGQLENQEDGGGEEEDEFAGGLC</sequence>
<dbReference type="OrthoDB" id="26569at2759"/>
<feature type="repeat" description="TPR" evidence="9">
    <location>
        <begin position="36"/>
        <end position="69"/>
    </location>
</feature>
<dbReference type="GO" id="GO:0019905">
    <property type="term" value="F:syntaxin binding"/>
    <property type="evidence" value="ECO:0000318"/>
    <property type="project" value="GO_Central"/>
</dbReference>
<evidence type="ECO:0000256" key="10">
    <source>
        <dbReference type="SAM" id="MobiDB-lite"/>
    </source>
</evidence>
<evidence type="ECO:0000256" key="7">
    <source>
        <dbReference type="ARBA" id="ARBA00040047"/>
    </source>
</evidence>
<name>A0A9J7NAD4_BRAFL</name>
<comment type="similarity">
    <text evidence="2">Belongs to the SNAP family.</text>
</comment>
<keyword evidence="5" id="KW-0653">Protein transport</keyword>
<accession>A0A9J7NAD4</accession>
<comment type="subcellular location">
    <subcellularLocation>
        <location evidence="1">Membrane</location>
        <topology evidence="1">Peripheral membrane protein</topology>
    </subcellularLocation>
</comment>
<evidence type="ECO:0000256" key="1">
    <source>
        <dbReference type="ARBA" id="ARBA00004170"/>
    </source>
</evidence>
<reference evidence="12" key="2">
    <citation type="submission" date="2025-08" db="UniProtKB">
        <authorList>
            <consortium name="RefSeq"/>
        </authorList>
    </citation>
    <scope>IDENTIFICATION</scope>
    <source>
        <strain evidence="12">S238N-H82</strain>
        <tissue evidence="12">Testes</tissue>
    </source>
</reference>
<dbReference type="PROSITE" id="PS50005">
    <property type="entry name" value="TPR"/>
    <property type="match status" value="1"/>
</dbReference>
<reference evidence="11" key="1">
    <citation type="journal article" date="2020" name="Nat. Ecol. Evol.">
        <title>Deeply conserved synteny resolves early events in vertebrate evolution.</title>
        <authorList>
            <person name="Simakov O."/>
            <person name="Marletaz F."/>
            <person name="Yue J.X."/>
            <person name="O'Connell B."/>
            <person name="Jenkins J."/>
            <person name="Brandt A."/>
            <person name="Calef R."/>
            <person name="Tung C.H."/>
            <person name="Huang T.K."/>
            <person name="Schmutz J."/>
            <person name="Satoh N."/>
            <person name="Yu J.K."/>
            <person name="Putnam N.H."/>
            <person name="Green R.E."/>
            <person name="Rokhsar D.S."/>
        </authorList>
    </citation>
    <scope>NUCLEOTIDE SEQUENCE [LARGE SCALE GENOMIC DNA]</scope>
    <source>
        <strain evidence="11">S238N-H82</strain>
    </source>
</reference>
<evidence type="ECO:0000256" key="2">
    <source>
        <dbReference type="ARBA" id="ARBA00010050"/>
    </source>
</evidence>
<dbReference type="InterPro" id="IPR019734">
    <property type="entry name" value="TPR_rpt"/>
</dbReference>
<dbReference type="PANTHER" id="PTHR13768:SF2">
    <property type="entry name" value="GAMMA-SOLUBLE NSF ATTACHMENT PROTEIN"/>
    <property type="match status" value="1"/>
</dbReference>
<dbReference type="Proteomes" id="UP000001554">
    <property type="component" value="Chromosome 15"/>
</dbReference>
<dbReference type="AlphaFoldDB" id="A0A9J7NAD4"/>
<evidence type="ECO:0000256" key="5">
    <source>
        <dbReference type="ARBA" id="ARBA00022927"/>
    </source>
</evidence>
<feature type="compositionally biased region" description="Acidic residues" evidence="10">
    <location>
        <begin position="306"/>
        <end position="323"/>
    </location>
</feature>
<keyword evidence="9" id="KW-0802">TPR repeat</keyword>
<dbReference type="InterPro" id="IPR000744">
    <property type="entry name" value="NSF_attach"/>
</dbReference>
<feature type="region of interest" description="Disordered" evidence="10">
    <location>
        <begin position="274"/>
        <end position="323"/>
    </location>
</feature>
<evidence type="ECO:0000256" key="6">
    <source>
        <dbReference type="ARBA" id="ARBA00023136"/>
    </source>
</evidence>
<dbReference type="GO" id="GO:0016192">
    <property type="term" value="P:vesicle-mediated transport"/>
    <property type="evidence" value="ECO:0007669"/>
    <property type="project" value="UniProtKB-KW"/>
</dbReference>
<keyword evidence="3" id="KW-0813">Transport</keyword>
<dbReference type="Pfam" id="PF14938">
    <property type="entry name" value="SNAP"/>
    <property type="match status" value="1"/>
</dbReference>
<dbReference type="PANTHER" id="PTHR13768">
    <property type="entry name" value="SOLUBLE NSF ATTACHMENT PROTEIN SNAP"/>
    <property type="match status" value="1"/>
</dbReference>
<dbReference type="GO" id="GO:0005483">
    <property type="term" value="F:soluble NSF attachment protein activity"/>
    <property type="evidence" value="ECO:0000318"/>
    <property type="project" value="GO_Central"/>
</dbReference>
<organism evidence="11 12">
    <name type="scientific">Branchiostoma floridae</name>
    <name type="common">Florida lancelet</name>
    <name type="synonym">Amphioxus</name>
    <dbReference type="NCBI Taxonomy" id="7739"/>
    <lineage>
        <taxon>Eukaryota</taxon>
        <taxon>Metazoa</taxon>
        <taxon>Chordata</taxon>
        <taxon>Cephalochordata</taxon>
        <taxon>Leptocardii</taxon>
        <taxon>Amphioxiformes</taxon>
        <taxon>Branchiostomatidae</taxon>
        <taxon>Branchiostoma</taxon>
    </lineage>
</organism>
<evidence type="ECO:0000256" key="4">
    <source>
        <dbReference type="ARBA" id="ARBA00022892"/>
    </source>
</evidence>
<evidence type="ECO:0000313" key="11">
    <source>
        <dbReference type="Proteomes" id="UP000001554"/>
    </source>
</evidence>
<evidence type="ECO:0000313" key="12">
    <source>
        <dbReference type="RefSeq" id="XP_035698912.1"/>
    </source>
</evidence>
<evidence type="ECO:0000256" key="3">
    <source>
        <dbReference type="ARBA" id="ARBA00022448"/>
    </source>
</evidence>
<gene>
    <name evidence="12" type="primary">LOC118431730</name>
</gene>
<dbReference type="InterPro" id="IPR011990">
    <property type="entry name" value="TPR-like_helical_dom_sf"/>
</dbReference>
<dbReference type="SUPFAM" id="SSF48452">
    <property type="entry name" value="TPR-like"/>
    <property type="match status" value="1"/>
</dbReference>